<comment type="caution">
    <text evidence="1">The sequence shown here is derived from an EMBL/GenBank/DDBJ whole genome shotgun (WGS) entry which is preliminary data.</text>
</comment>
<dbReference type="AlphaFoldDB" id="A0AAD1XK97"/>
<name>A0AAD1XK97_EUPCR</name>
<keyword evidence="2" id="KW-1185">Reference proteome</keyword>
<organism evidence="1 2">
    <name type="scientific">Euplotes crassus</name>
    <dbReference type="NCBI Taxonomy" id="5936"/>
    <lineage>
        <taxon>Eukaryota</taxon>
        <taxon>Sar</taxon>
        <taxon>Alveolata</taxon>
        <taxon>Ciliophora</taxon>
        <taxon>Intramacronucleata</taxon>
        <taxon>Spirotrichea</taxon>
        <taxon>Hypotrichia</taxon>
        <taxon>Euplotida</taxon>
        <taxon>Euplotidae</taxon>
        <taxon>Moneuplotes</taxon>
    </lineage>
</organism>
<dbReference type="EMBL" id="CAMPGE010015621">
    <property type="protein sequence ID" value="CAI2374234.1"/>
    <property type="molecule type" value="Genomic_DNA"/>
</dbReference>
<proteinExistence type="predicted"/>
<reference evidence="1" key="1">
    <citation type="submission" date="2023-07" db="EMBL/GenBank/DDBJ databases">
        <authorList>
            <consortium name="AG Swart"/>
            <person name="Singh M."/>
            <person name="Singh A."/>
            <person name="Seah K."/>
            <person name="Emmerich C."/>
        </authorList>
    </citation>
    <scope>NUCLEOTIDE SEQUENCE</scope>
    <source>
        <strain evidence="1">DP1</strain>
    </source>
</reference>
<accession>A0AAD1XK97</accession>
<evidence type="ECO:0000313" key="1">
    <source>
        <dbReference type="EMBL" id="CAI2374234.1"/>
    </source>
</evidence>
<gene>
    <name evidence="1" type="ORF">ECRASSUSDP1_LOCUS15586</name>
</gene>
<sequence length="162" mass="19114">MKRKDFIFVPNSKDTISSIFDTTAGTPKKRRGSQCYEKPKFPQFKKLWDDINKCKNESRRNLRQYISKQLTSSQSQIDFGACMRQDSKKRMVKKQINSKFQIRKSGGLVPNVIRMTKSRNKIRRLFKTQSKSLFKTPKQMLKINLKTQIKSKPSEWYAPGWL</sequence>
<evidence type="ECO:0000313" key="2">
    <source>
        <dbReference type="Proteomes" id="UP001295684"/>
    </source>
</evidence>
<protein>
    <submittedName>
        <fullName evidence="1">Uncharacterized protein</fullName>
    </submittedName>
</protein>
<dbReference type="Proteomes" id="UP001295684">
    <property type="component" value="Unassembled WGS sequence"/>
</dbReference>